<keyword evidence="3" id="KW-1185">Reference proteome</keyword>
<accession>A0A803PRE4</accession>
<dbReference type="EnsemblPlants" id="evm.model.05.679">
    <property type="protein sequence ID" value="cds.evm.model.05.679"/>
    <property type="gene ID" value="evm.TU.05.679"/>
</dbReference>
<evidence type="ECO:0000256" key="1">
    <source>
        <dbReference type="SAM" id="MobiDB-lite"/>
    </source>
</evidence>
<evidence type="ECO:0000313" key="3">
    <source>
        <dbReference type="Proteomes" id="UP000596661"/>
    </source>
</evidence>
<evidence type="ECO:0000313" key="2">
    <source>
        <dbReference type="EnsemblPlants" id="cds.evm.model.05.679"/>
    </source>
</evidence>
<reference evidence="2" key="1">
    <citation type="submission" date="2018-11" db="EMBL/GenBank/DDBJ databases">
        <authorList>
            <person name="Grassa J C."/>
        </authorList>
    </citation>
    <scope>NUCLEOTIDE SEQUENCE [LARGE SCALE GENOMIC DNA]</scope>
</reference>
<dbReference type="AlphaFoldDB" id="A0A803PRE4"/>
<protein>
    <submittedName>
        <fullName evidence="2">Uncharacterized protein</fullName>
    </submittedName>
</protein>
<feature type="region of interest" description="Disordered" evidence="1">
    <location>
        <begin position="105"/>
        <end position="126"/>
    </location>
</feature>
<dbReference type="EMBL" id="UZAU01000439">
    <property type="status" value="NOT_ANNOTATED_CDS"/>
    <property type="molecule type" value="Genomic_DNA"/>
</dbReference>
<name>A0A803PRE4_CANSA</name>
<dbReference type="Gramene" id="evm.model.05.679">
    <property type="protein sequence ID" value="cds.evm.model.05.679"/>
    <property type="gene ID" value="evm.TU.05.679"/>
</dbReference>
<feature type="region of interest" description="Disordered" evidence="1">
    <location>
        <begin position="36"/>
        <end position="55"/>
    </location>
</feature>
<dbReference type="Proteomes" id="UP000596661">
    <property type="component" value="Chromosome 5"/>
</dbReference>
<proteinExistence type="predicted"/>
<reference evidence="2" key="2">
    <citation type="submission" date="2021-03" db="UniProtKB">
        <authorList>
            <consortium name="EnsemblPlants"/>
        </authorList>
    </citation>
    <scope>IDENTIFICATION</scope>
</reference>
<sequence>MVPQLFLWLVRGALQSRIDREADALANNLHRPPKLTEEIGILSPPQIDELGGGGGESRLPIECKRDLDKIQDHPACTMLGHTVANCNKEKGFVWKKKIVADKKETNLGKKSSIAEGTAGAKQKSKD</sequence>
<organism evidence="2 3">
    <name type="scientific">Cannabis sativa</name>
    <name type="common">Hemp</name>
    <name type="synonym">Marijuana</name>
    <dbReference type="NCBI Taxonomy" id="3483"/>
    <lineage>
        <taxon>Eukaryota</taxon>
        <taxon>Viridiplantae</taxon>
        <taxon>Streptophyta</taxon>
        <taxon>Embryophyta</taxon>
        <taxon>Tracheophyta</taxon>
        <taxon>Spermatophyta</taxon>
        <taxon>Magnoliopsida</taxon>
        <taxon>eudicotyledons</taxon>
        <taxon>Gunneridae</taxon>
        <taxon>Pentapetalae</taxon>
        <taxon>rosids</taxon>
        <taxon>fabids</taxon>
        <taxon>Rosales</taxon>
        <taxon>Cannabaceae</taxon>
        <taxon>Cannabis</taxon>
    </lineage>
</organism>